<dbReference type="EMBL" id="JAFMYV010000008">
    <property type="protein sequence ID" value="MBO0938197.1"/>
    <property type="molecule type" value="Genomic_DNA"/>
</dbReference>
<dbReference type="AlphaFoldDB" id="A0A939K2G7"/>
<proteinExistence type="predicted"/>
<dbReference type="RefSeq" id="WP_207365729.1">
    <property type="nucleotide sequence ID" value="NZ_JAFMYV010000008.1"/>
</dbReference>
<gene>
    <name evidence="2" type="ORF">J2I47_16715</name>
</gene>
<dbReference type="Proteomes" id="UP000664034">
    <property type="component" value="Unassembled WGS sequence"/>
</dbReference>
<keyword evidence="3" id="KW-1185">Reference proteome</keyword>
<reference evidence="2" key="1">
    <citation type="submission" date="2021-03" db="EMBL/GenBank/DDBJ databases">
        <title>Fibrella sp. HMF5335 genome sequencing and assembly.</title>
        <authorList>
            <person name="Kang H."/>
            <person name="Kim H."/>
            <person name="Bae S."/>
            <person name="Joh K."/>
        </authorList>
    </citation>
    <scope>NUCLEOTIDE SEQUENCE</scope>
    <source>
        <strain evidence="2">HMF5335</strain>
    </source>
</reference>
<evidence type="ECO:0000313" key="2">
    <source>
        <dbReference type="EMBL" id="MBO0938197.1"/>
    </source>
</evidence>
<protein>
    <submittedName>
        <fullName evidence="2">Uncharacterized protein</fullName>
    </submittedName>
</protein>
<comment type="caution">
    <text evidence="2">The sequence shown here is derived from an EMBL/GenBank/DDBJ whole genome shotgun (WGS) entry which is preliminary data.</text>
</comment>
<feature type="chain" id="PRO_5036737892" evidence="1">
    <location>
        <begin position="29"/>
        <end position="200"/>
    </location>
</feature>
<feature type="signal peptide" evidence="1">
    <location>
        <begin position="1"/>
        <end position="28"/>
    </location>
</feature>
<name>A0A939K2G7_9BACT</name>
<organism evidence="2 3">
    <name type="scientific">Fibrella rubiginis</name>
    <dbReference type="NCBI Taxonomy" id="2817060"/>
    <lineage>
        <taxon>Bacteria</taxon>
        <taxon>Pseudomonadati</taxon>
        <taxon>Bacteroidota</taxon>
        <taxon>Cytophagia</taxon>
        <taxon>Cytophagales</taxon>
        <taxon>Spirosomataceae</taxon>
        <taxon>Fibrella</taxon>
    </lineage>
</organism>
<accession>A0A939K2G7</accession>
<sequence length="200" mass="22388">MSRKKAVSFIGFLVCVVTSLVETSLCNAQATADTTRLSLSFSAIHPRANVPEPFTAFIQRGVLNACREAGQQIPNCFYGIDWIHFRITPSNKIDSIRITGDYLPEWLTEFYESKILTSQPFWQYVDKSHIGPILVAIPIDFAFESGCEPKPSTIPTKYQAELATVDSLFTKPKPFLPKLQAVQQSPNRILLGPLIIHSMK</sequence>
<evidence type="ECO:0000313" key="3">
    <source>
        <dbReference type="Proteomes" id="UP000664034"/>
    </source>
</evidence>
<evidence type="ECO:0000256" key="1">
    <source>
        <dbReference type="SAM" id="SignalP"/>
    </source>
</evidence>
<keyword evidence="1" id="KW-0732">Signal</keyword>